<keyword evidence="1" id="KW-1133">Transmembrane helix</keyword>
<dbReference type="Proteomes" id="UP001165079">
    <property type="component" value="Unassembled WGS sequence"/>
</dbReference>
<feature type="transmembrane region" description="Helical" evidence="1">
    <location>
        <begin position="26"/>
        <end position="47"/>
    </location>
</feature>
<comment type="caution">
    <text evidence="2">The sequence shown here is derived from an EMBL/GenBank/DDBJ whole genome shotgun (WGS) entry which is preliminary data.</text>
</comment>
<dbReference type="AlphaFoldDB" id="A0A9W6STN1"/>
<proteinExistence type="predicted"/>
<keyword evidence="1" id="KW-0472">Membrane</keyword>
<keyword evidence="3" id="KW-1185">Reference proteome</keyword>
<organism evidence="2 3">
    <name type="scientific">Actinorhabdospora filicis</name>
    <dbReference type="NCBI Taxonomy" id="1785913"/>
    <lineage>
        <taxon>Bacteria</taxon>
        <taxon>Bacillati</taxon>
        <taxon>Actinomycetota</taxon>
        <taxon>Actinomycetes</taxon>
        <taxon>Micromonosporales</taxon>
        <taxon>Micromonosporaceae</taxon>
        <taxon>Actinorhabdospora</taxon>
    </lineage>
</organism>
<feature type="transmembrane region" description="Helical" evidence="1">
    <location>
        <begin position="53"/>
        <end position="73"/>
    </location>
</feature>
<feature type="transmembrane region" description="Helical" evidence="1">
    <location>
        <begin position="174"/>
        <end position="193"/>
    </location>
</feature>
<gene>
    <name evidence="2" type="ORF">Afil01_69200</name>
</gene>
<evidence type="ECO:0000256" key="1">
    <source>
        <dbReference type="SAM" id="Phobius"/>
    </source>
</evidence>
<evidence type="ECO:0000313" key="2">
    <source>
        <dbReference type="EMBL" id="GLZ82113.1"/>
    </source>
</evidence>
<feature type="transmembrane region" description="Helical" evidence="1">
    <location>
        <begin position="80"/>
        <end position="100"/>
    </location>
</feature>
<dbReference type="EMBL" id="BSTX01000010">
    <property type="protein sequence ID" value="GLZ82113.1"/>
    <property type="molecule type" value="Genomic_DNA"/>
</dbReference>
<protein>
    <submittedName>
        <fullName evidence="2">Uncharacterized protein</fullName>
    </submittedName>
</protein>
<sequence length="205" mass="20674">MRGAAGRGPAGIPLGMNRLAPATRRFLISASVLAMPVVGVLAGTNLVPAGWPTWVAAAAVGFLPFAVLLRVSADGRVEGLLVAAAGAAVAATALLLDLFGEQVQGTVLASTSSVVDDSTGATVTWRYVLAGPDGERIPGELLLTGARLEAGAAVEAYADPGGWAGPSQNSYDGWAPWSALGVVAVTGVLFAGAHWSSRGTRPEED</sequence>
<keyword evidence="1" id="KW-0812">Transmembrane</keyword>
<reference evidence="2" key="1">
    <citation type="submission" date="2023-03" db="EMBL/GenBank/DDBJ databases">
        <title>Actinorhabdospora filicis NBRC 111898.</title>
        <authorList>
            <person name="Ichikawa N."/>
            <person name="Sato H."/>
            <person name="Tonouchi N."/>
        </authorList>
    </citation>
    <scope>NUCLEOTIDE SEQUENCE</scope>
    <source>
        <strain evidence="2">NBRC 111898</strain>
    </source>
</reference>
<name>A0A9W6STN1_9ACTN</name>
<evidence type="ECO:0000313" key="3">
    <source>
        <dbReference type="Proteomes" id="UP001165079"/>
    </source>
</evidence>
<accession>A0A9W6STN1</accession>